<organism evidence="2 4">
    <name type="scientific">Phocaeicola plebeius</name>
    <dbReference type="NCBI Taxonomy" id="310297"/>
    <lineage>
        <taxon>Bacteria</taxon>
        <taxon>Pseudomonadati</taxon>
        <taxon>Bacteroidota</taxon>
        <taxon>Bacteroidia</taxon>
        <taxon>Bacteroidales</taxon>
        <taxon>Bacteroidaceae</taxon>
        <taxon>Phocaeicola</taxon>
    </lineage>
</organism>
<name>A0A3E4W2R3_9BACT</name>
<dbReference type="EMBL" id="QRHQ01000038">
    <property type="protein sequence ID" value="RHF86988.1"/>
    <property type="molecule type" value="Genomic_DNA"/>
</dbReference>
<comment type="caution">
    <text evidence="2">The sequence shown here is derived from an EMBL/GenBank/DDBJ whole genome shotgun (WGS) entry which is preliminary data.</text>
</comment>
<protein>
    <submittedName>
        <fullName evidence="2">DUF3990 domain-containing protein</fullName>
    </submittedName>
</protein>
<dbReference type="Proteomes" id="UP000283485">
    <property type="component" value="Unassembled WGS sequence"/>
</dbReference>
<dbReference type="EMBL" id="QSTF01000042">
    <property type="protein sequence ID" value="RGM36499.1"/>
    <property type="molecule type" value="Genomic_DNA"/>
</dbReference>
<dbReference type="AlphaFoldDB" id="A0A3E4W2R3"/>
<dbReference type="RefSeq" id="WP_117673818.1">
    <property type="nucleotide sequence ID" value="NZ_CABOGR010000032.1"/>
</dbReference>
<dbReference type="Proteomes" id="UP000260780">
    <property type="component" value="Unassembled WGS sequence"/>
</dbReference>
<sequence length="157" mass="18320">MILYHGSNQDIKEIDLTKTRPNKDFGQGFYLTADKEQAMQMAKQKVVQSGGTPTVNVYEFDENHLSDNELNIKIFEGYTEEWARFILANRNRESKTKIHDFDIVIGAIADDKVGVQLFRYMKKYIDLPTLVKNLQFVRLTTQYYFGTERAIKLLKKL</sequence>
<evidence type="ECO:0000313" key="2">
    <source>
        <dbReference type="EMBL" id="RGM36499.1"/>
    </source>
</evidence>
<dbReference type="Proteomes" id="UP000260862">
    <property type="component" value="Unassembled WGS sequence"/>
</dbReference>
<dbReference type="Pfam" id="PF13151">
    <property type="entry name" value="DUF3990"/>
    <property type="match status" value="1"/>
</dbReference>
<evidence type="ECO:0000313" key="1">
    <source>
        <dbReference type="EMBL" id="RGK52238.1"/>
    </source>
</evidence>
<dbReference type="STRING" id="310297.BHV76_00970"/>
<reference evidence="4 5" key="1">
    <citation type="submission" date="2018-08" db="EMBL/GenBank/DDBJ databases">
        <title>A genome reference for cultivated species of the human gut microbiota.</title>
        <authorList>
            <person name="Zou Y."/>
            <person name="Xue W."/>
            <person name="Luo G."/>
        </authorList>
    </citation>
    <scope>NUCLEOTIDE SEQUENCE [LARGE SCALE GENOMIC DNA]</scope>
    <source>
        <strain evidence="3 6">AM23-23</strain>
        <strain evidence="2 4">OM08-14</strain>
        <strain evidence="1 5">TF10-3AC</strain>
    </source>
</reference>
<evidence type="ECO:0000313" key="4">
    <source>
        <dbReference type="Proteomes" id="UP000260780"/>
    </source>
</evidence>
<gene>
    <name evidence="3" type="ORF">DW653_14365</name>
    <name evidence="2" type="ORF">DXC17_13085</name>
    <name evidence="1" type="ORF">DXD04_13815</name>
</gene>
<evidence type="ECO:0000313" key="5">
    <source>
        <dbReference type="Proteomes" id="UP000260862"/>
    </source>
</evidence>
<evidence type="ECO:0000313" key="3">
    <source>
        <dbReference type="EMBL" id="RHF86988.1"/>
    </source>
</evidence>
<dbReference type="InterPro" id="IPR025051">
    <property type="entry name" value="DUF3990"/>
</dbReference>
<accession>A0A3E4W2R3</accession>
<keyword evidence="5" id="KW-1185">Reference proteome</keyword>
<proteinExistence type="predicted"/>
<evidence type="ECO:0000313" key="6">
    <source>
        <dbReference type="Proteomes" id="UP000283485"/>
    </source>
</evidence>
<dbReference type="EMBL" id="QSQT01000032">
    <property type="protein sequence ID" value="RGK52238.1"/>
    <property type="molecule type" value="Genomic_DNA"/>
</dbReference>